<keyword evidence="4" id="KW-0997">Cell inner membrane</keyword>
<name>A0A6N2SAB5_9FIRM</name>
<evidence type="ECO:0000313" key="10">
    <source>
        <dbReference type="EMBL" id="VYS89929.1"/>
    </source>
</evidence>
<evidence type="ECO:0000256" key="4">
    <source>
        <dbReference type="ARBA" id="ARBA00022519"/>
    </source>
</evidence>
<reference evidence="10" key="1">
    <citation type="submission" date="2019-11" db="EMBL/GenBank/DDBJ databases">
        <authorList>
            <person name="Feng L."/>
        </authorList>
    </citation>
    <scope>NUCLEOTIDE SEQUENCE</scope>
    <source>
        <strain evidence="10">CbolteaeLFYP116</strain>
    </source>
</reference>
<sequence>MGNCVLRVIHIVDKFMEVFSALILGGMTLFIFAQVLARYVFKSPLAWSEEGARFMFIWMTFIAGYVGARKGQHIGVELIQNLFPESIKAGMKVLCDLISIGFFILVLFYCCAQWDKLSAQTSPALKIPMAFVYLGMMLGCFGMAASYFLHIFEVLKKKRGEEAS</sequence>
<dbReference type="KEGG" id="cbol:CGC65_18430"/>
<evidence type="ECO:0000256" key="1">
    <source>
        <dbReference type="ARBA" id="ARBA00004429"/>
    </source>
</evidence>
<dbReference type="AlphaFoldDB" id="A0A6N2SAB5"/>
<comment type="subcellular location">
    <subcellularLocation>
        <location evidence="1">Cell inner membrane</location>
        <topology evidence="1">Multi-pass membrane protein</topology>
    </subcellularLocation>
</comment>
<evidence type="ECO:0000256" key="2">
    <source>
        <dbReference type="ARBA" id="ARBA00022448"/>
    </source>
</evidence>
<gene>
    <name evidence="10" type="primary">siaT_5</name>
    <name evidence="10" type="ORF">CBLFYP116_01083</name>
</gene>
<evidence type="ECO:0000256" key="3">
    <source>
        <dbReference type="ARBA" id="ARBA00022475"/>
    </source>
</evidence>
<dbReference type="InterPro" id="IPR007387">
    <property type="entry name" value="TRAP_DctQ"/>
</dbReference>
<keyword evidence="5" id="KW-0812">Transmembrane</keyword>
<organism evidence="10">
    <name type="scientific">Enterocloster bolteae</name>
    <dbReference type="NCBI Taxonomy" id="208479"/>
    <lineage>
        <taxon>Bacteria</taxon>
        <taxon>Bacillati</taxon>
        <taxon>Bacillota</taxon>
        <taxon>Clostridia</taxon>
        <taxon>Lachnospirales</taxon>
        <taxon>Lachnospiraceae</taxon>
        <taxon>Enterocloster</taxon>
    </lineage>
</organism>
<keyword evidence="2" id="KW-0813">Transport</keyword>
<keyword evidence="6" id="KW-1133">Transmembrane helix</keyword>
<proteinExistence type="inferred from homology"/>
<dbReference type="GO" id="GO:0005886">
    <property type="term" value="C:plasma membrane"/>
    <property type="evidence" value="ECO:0007669"/>
    <property type="project" value="UniProtKB-SubCell"/>
</dbReference>
<dbReference type="EMBL" id="CACRTF010000009">
    <property type="protein sequence ID" value="VYS89929.1"/>
    <property type="molecule type" value="Genomic_DNA"/>
</dbReference>
<feature type="domain" description="Tripartite ATP-independent periplasmic transporters DctQ component" evidence="9">
    <location>
        <begin position="27"/>
        <end position="156"/>
    </location>
</feature>
<dbReference type="GO" id="GO:0022857">
    <property type="term" value="F:transmembrane transporter activity"/>
    <property type="evidence" value="ECO:0007669"/>
    <property type="project" value="TreeGrafter"/>
</dbReference>
<dbReference type="RefSeq" id="WP_002564858.1">
    <property type="nucleotide sequence ID" value="NZ_CABKUK010000001.1"/>
</dbReference>
<evidence type="ECO:0000256" key="6">
    <source>
        <dbReference type="ARBA" id="ARBA00022989"/>
    </source>
</evidence>
<dbReference type="PANTHER" id="PTHR35011">
    <property type="entry name" value="2,3-DIKETO-L-GULONATE TRAP TRANSPORTER SMALL PERMEASE PROTEIN YIAM"/>
    <property type="match status" value="1"/>
</dbReference>
<evidence type="ECO:0000256" key="8">
    <source>
        <dbReference type="ARBA" id="ARBA00038436"/>
    </source>
</evidence>
<dbReference type="GO" id="GO:0015740">
    <property type="term" value="P:C4-dicarboxylate transport"/>
    <property type="evidence" value="ECO:0007669"/>
    <property type="project" value="TreeGrafter"/>
</dbReference>
<evidence type="ECO:0000259" key="9">
    <source>
        <dbReference type="Pfam" id="PF04290"/>
    </source>
</evidence>
<comment type="similarity">
    <text evidence="8">Belongs to the TRAP transporter small permease family.</text>
</comment>
<accession>A0A6N2SAB5</accession>
<dbReference type="Pfam" id="PF04290">
    <property type="entry name" value="DctQ"/>
    <property type="match status" value="1"/>
</dbReference>
<protein>
    <submittedName>
        <fullName evidence="10">Sialic acid TRAP transporter permease protein SiaT</fullName>
    </submittedName>
</protein>
<dbReference type="InterPro" id="IPR055348">
    <property type="entry name" value="DctQ"/>
</dbReference>
<evidence type="ECO:0000256" key="7">
    <source>
        <dbReference type="ARBA" id="ARBA00023136"/>
    </source>
</evidence>
<dbReference type="GeneID" id="23112920"/>
<dbReference type="PANTHER" id="PTHR35011:SF2">
    <property type="entry name" value="2,3-DIKETO-L-GULONATE TRAP TRANSPORTER SMALL PERMEASE PROTEIN YIAM"/>
    <property type="match status" value="1"/>
</dbReference>
<keyword evidence="7" id="KW-0472">Membrane</keyword>
<keyword evidence="3" id="KW-1003">Cell membrane</keyword>
<evidence type="ECO:0000256" key="5">
    <source>
        <dbReference type="ARBA" id="ARBA00022692"/>
    </source>
</evidence>